<accession>A0A132NQ50</accession>
<feature type="coiled-coil region" evidence="1">
    <location>
        <begin position="56"/>
        <end position="118"/>
    </location>
</feature>
<keyword evidence="1" id="KW-0175">Coiled coil</keyword>
<proteinExistence type="predicted"/>
<reference evidence="2 3" key="1">
    <citation type="journal article" date="2015" name="Mol. Biochem. Parasitol.">
        <title>Identification of polymorphic genes for use in assemblage B genotyping assays through comparative genomics of multiple assemblage B Giardia duodenalis isolates.</title>
        <authorList>
            <person name="Wielinga C."/>
            <person name="Thompson R.C."/>
            <person name="Monis P."/>
            <person name="Ryan U."/>
        </authorList>
    </citation>
    <scope>NUCLEOTIDE SEQUENCE [LARGE SCALE GENOMIC DNA]</scope>
    <source>
        <strain evidence="2 3">BAH15c1</strain>
    </source>
</reference>
<dbReference type="EMBL" id="JXTI01000133">
    <property type="protein sequence ID" value="KWX12158.1"/>
    <property type="molecule type" value="Genomic_DNA"/>
</dbReference>
<feature type="coiled-coil region" evidence="1">
    <location>
        <begin position="187"/>
        <end position="306"/>
    </location>
</feature>
<organism evidence="2 3">
    <name type="scientific">Giardia duodenalis assemblage B</name>
    <dbReference type="NCBI Taxonomy" id="1394984"/>
    <lineage>
        <taxon>Eukaryota</taxon>
        <taxon>Metamonada</taxon>
        <taxon>Diplomonadida</taxon>
        <taxon>Hexamitidae</taxon>
        <taxon>Giardiinae</taxon>
        <taxon>Giardia</taxon>
    </lineage>
</organism>
<sequence>MQNVLISALEQENRTLIDRVIKLEAKIQQNETLYLKSQTSAALISHDKTLDDQAKIRALQDSVHQLKDELARVTMEHAGQQTKCAGVEKALQLSERTKNNLISEAARLKRIVTQYQANEELLVKALVNCLDTLPNTQHEHVNEGRLIPALPLYTDEDGTFPCLDLLNKTLYTIVALLNVNRDIATEIKQSSHEYQALYIENERLKAEVITTRAQLETEKAERKSLLEDAKESFNQLKSLQTAQLEIRTNKIRELEDKISLLEGALKRKQEKIDELISLSRAAGPTHEQLEMIREKQKEEIRKEQQDLFTSFAEATLSELAVDINREKAVNVGDNIRGLRRVSFDSRVLYSSPISPAFNSISKASARVPISKNEIDSSIMNMATGRRLSVIEAADTVRNLTE</sequence>
<name>A0A132NQ50_GIAIN</name>
<dbReference type="VEuPathDB" id="GiardiaDB:QR46_3888"/>
<evidence type="ECO:0000313" key="3">
    <source>
        <dbReference type="Proteomes" id="UP000070089"/>
    </source>
</evidence>
<gene>
    <name evidence="2" type="ORF">QR46_3888</name>
</gene>
<protein>
    <submittedName>
        <fullName evidence="2">Uncharacterized protein</fullName>
    </submittedName>
</protein>
<evidence type="ECO:0000313" key="2">
    <source>
        <dbReference type="EMBL" id="KWX12158.1"/>
    </source>
</evidence>
<dbReference type="OrthoDB" id="10256062at2759"/>
<evidence type="ECO:0000256" key="1">
    <source>
        <dbReference type="SAM" id="Coils"/>
    </source>
</evidence>
<dbReference type="Proteomes" id="UP000070089">
    <property type="component" value="Unassembled WGS sequence"/>
</dbReference>
<dbReference type="AlphaFoldDB" id="A0A132NQ50"/>
<comment type="caution">
    <text evidence="2">The sequence shown here is derived from an EMBL/GenBank/DDBJ whole genome shotgun (WGS) entry which is preliminary data.</text>
</comment>